<dbReference type="Proteomes" id="UP000327085">
    <property type="component" value="Chromosome 1"/>
</dbReference>
<dbReference type="AlphaFoldDB" id="A0A5E4EM65"/>
<reference evidence="2" key="1">
    <citation type="journal article" date="2020" name="Plant J.">
        <title>Transposons played a major role in the diversification between the closely related almond and peach genomes: results from the almond genome sequence.</title>
        <authorList>
            <person name="Alioto T."/>
            <person name="Alexiou K.G."/>
            <person name="Bardil A."/>
            <person name="Barteri F."/>
            <person name="Castanera R."/>
            <person name="Cruz F."/>
            <person name="Dhingra A."/>
            <person name="Duval H."/>
            <person name="Fernandez I Marti A."/>
            <person name="Frias L."/>
            <person name="Galan B."/>
            <person name="Garcia J.L."/>
            <person name="Howad W."/>
            <person name="Gomez-Garrido J."/>
            <person name="Gut M."/>
            <person name="Julca I."/>
            <person name="Morata J."/>
            <person name="Puigdomenech P."/>
            <person name="Ribeca P."/>
            <person name="Rubio Cabetas M.J."/>
            <person name="Vlasova A."/>
            <person name="Wirthensohn M."/>
            <person name="Garcia-Mas J."/>
            <person name="Gabaldon T."/>
            <person name="Casacuberta J.M."/>
            <person name="Arus P."/>
        </authorList>
    </citation>
    <scope>NUCLEOTIDE SEQUENCE [LARGE SCALE GENOMIC DNA]</scope>
    <source>
        <strain evidence="2">cv. Texas</strain>
    </source>
</reference>
<protein>
    <submittedName>
        <fullName evidence="1">Uncharacterized protein</fullName>
    </submittedName>
</protein>
<dbReference type="InParanoid" id="A0A5E4EM65"/>
<evidence type="ECO:0000313" key="1">
    <source>
        <dbReference type="EMBL" id="VVA16160.1"/>
    </source>
</evidence>
<organism evidence="1 2">
    <name type="scientific">Prunus dulcis</name>
    <name type="common">Almond</name>
    <name type="synonym">Amygdalus dulcis</name>
    <dbReference type="NCBI Taxonomy" id="3755"/>
    <lineage>
        <taxon>Eukaryota</taxon>
        <taxon>Viridiplantae</taxon>
        <taxon>Streptophyta</taxon>
        <taxon>Embryophyta</taxon>
        <taxon>Tracheophyta</taxon>
        <taxon>Spermatophyta</taxon>
        <taxon>Magnoliopsida</taxon>
        <taxon>eudicotyledons</taxon>
        <taxon>Gunneridae</taxon>
        <taxon>Pentapetalae</taxon>
        <taxon>rosids</taxon>
        <taxon>fabids</taxon>
        <taxon>Rosales</taxon>
        <taxon>Rosaceae</taxon>
        <taxon>Amygdaloideae</taxon>
        <taxon>Amygdaleae</taxon>
        <taxon>Prunus</taxon>
    </lineage>
</organism>
<proteinExistence type="predicted"/>
<gene>
    <name evidence="1" type="ORF">ALMOND_2B016495</name>
</gene>
<accession>A0A5E4EM65</accession>
<dbReference type="Gramene" id="VVA16160">
    <property type="protein sequence ID" value="VVA16160"/>
    <property type="gene ID" value="Prudul26B016495"/>
</dbReference>
<dbReference type="EMBL" id="CABIKO010000017">
    <property type="protein sequence ID" value="VVA16160.1"/>
    <property type="molecule type" value="Genomic_DNA"/>
</dbReference>
<evidence type="ECO:0000313" key="2">
    <source>
        <dbReference type="Proteomes" id="UP000327085"/>
    </source>
</evidence>
<sequence>MIYKADHLRPTARYFLTRHGHRVAIYNKNGIMPSMTNAIKGPATVRRRKMATMRRTFFSIDPIFGAPEVSGEGEALTGLGLDFGFDFDFDFDSLVVTLISSSDPEWFPLMLDIKSCSVSCIMR</sequence>
<name>A0A5E4EM65_PRUDU</name>